<name>A0AAN8K671_PATCE</name>
<keyword evidence="2" id="KW-0964">Secreted</keyword>
<dbReference type="GO" id="GO:0005576">
    <property type="term" value="C:extracellular region"/>
    <property type="evidence" value="ECO:0007669"/>
    <property type="project" value="UniProtKB-SubCell"/>
</dbReference>
<dbReference type="AlphaFoldDB" id="A0AAN8K671"/>
<feature type="domain" description="WxxW" evidence="6">
    <location>
        <begin position="133"/>
        <end position="216"/>
    </location>
</feature>
<proteinExistence type="predicted"/>
<accession>A0AAN8K671</accession>
<evidence type="ECO:0000313" key="8">
    <source>
        <dbReference type="Proteomes" id="UP001347796"/>
    </source>
</evidence>
<protein>
    <recommendedName>
        <fullName evidence="6">WxxW domain-containing protein</fullName>
    </recommendedName>
</protein>
<feature type="domain" description="WxxW" evidence="6">
    <location>
        <begin position="335"/>
        <end position="417"/>
    </location>
</feature>
<sequence>MVADVILAFVFTLLVSASARKDIEKCDDPFYEWTKYFDSDDPGHSGDFETLKHHLAYYPDDVCENPIGIDVRLLNGEHHTSAYEVTSISLTHGFACFNKHQRRNWGVSKCSDYKVRYCCPKKVVCEDVGREFTPFFDVSSGEGIDQMETVNNIRAISGLDFVVCDEPTAVDVRLVDGTALMTGGNVLEVTNLGLVCIESQQPAGKSCKDYKVRFCCPKRPPVPSTCGDGREWTEFFSIDQPFTSPSDPGDLELIADIRNQRRGELCRPEQITAIEVQLMNGVPAAESGDPTFTGLDFGFVCLNANQENRLCHDYKARFCCPEKIRIPTCSGESEWSKFLDRDDPTGRDDNELLPFQRLRKPELCEVSLAIDFRLAGGVRLDYYDDTFAQLSQQFGLLCQNRDQNDNRCDDYEVRFCCPKHLPEQECEGDGNQWTVWYNSDDPSESGDIECLQNLRADNPGEICENPSAINAEIASIEFPYYLTNEKVKISRNSGLTCLRSDQTDNSCVDYRVRFCCPKRFTHPVCQGNNNHWTEWVNRDSPSFSFDNERLKEILDGNFDVCTKPTSVEARLVATEEPYFTANEMVSISPSLGFICQNDLQVDGMCENYEVRFCCPDGKDYVVFTYFNPSRLPSYE</sequence>
<feature type="signal peptide" evidence="5">
    <location>
        <begin position="1"/>
        <end position="19"/>
    </location>
</feature>
<feature type="domain" description="WxxW" evidence="6">
    <location>
        <begin position="532"/>
        <end position="614"/>
    </location>
</feature>
<keyword evidence="3 5" id="KW-0732">Signal</keyword>
<comment type="caution">
    <text evidence="7">The sequence shown here is derived from an EMBL/GenBank/DDBJ whole genome shotgun (WGS) entry which is preliminary data.</text>
</comment>
<feature type="domain" description="WxxW" evidence="6">
    <location>
        <begin position="33"/>
        <end position="119"/>
    </location>
</feature>
<dbReference type="Pfam" id="PF13330">
    <property type="entry name" value="Mucin2_WxxW"/>
    <property type="match status" value="6"/>
</dbReference>
<dbReference type="EMBL" id="JAZGQO010000003">
    <property type="protein sequence ID" value="KAK6189107.1"/>
    <property type="molecule type" value="Genomic_DNA"/>
</dbReference>
<dbReference type="InterPro" id="IPR039675">
    <property type="entry name" value="CILP1/CILP2"/>
</dbReference>
<evidence type="ECO:0000313" key="7">
    <source>
        <dbReference type="EMBL" id="KAK6189107.1"/>
    </source>
</evidence>
<evidence type="ECO:0000256" key="4">
    <source>
        <dbReference type="ARBA" id="ARBA00023180"/>
    </source>
</evidence>
<evidence type="ECO:0000256" key="1">
    <source>
        <dbReference type="ARBA" id="ARBA00004613"/>
    </source>
</evidence>
<feature type="domain" description="WxxW" evidence="6">
    <location>
        <begin position="232"/>
        <end position="320"/>
    </location>
</feature>
<feature type="chain" id="PRO_5042951559" description="WxxW domain-containing protein" evidence="5">
    <location>
        <begin position="20"/>
        <end position="635"/>
    </location>
</feature>
<evidence type="ECO:0000256" key="3">
    <source>
        <dbReference type="ARBA" id="ARBA00022729"/>
    </source>
</evidence>
<dbReference type="PANTHER" id="PTHR15031:SF4">
    <property type="entry name" value="CARTILAGE INTERMEDIATE LAYER PROTEIN 1"/>
    <property type="match status" value="1"/>
</dbReference>
<evidence type="ECO:0000259" key="6">
    <source>
        <dbReference type="Pfam" id="PF13330"/>
    </source>
</evidence>
<dbReference type="PANTHER" id="PTHR15031">
    <property type="entry name" value="CARTILAGE INTERMEDIATE LAYER PROTEIN CLIP"/>
    <property type="match status" value="1"/>
</dbReference>
<dbReference type="InterPro" id="IPR025155">
    <property type="entry name" value="WxxW_domain"/>
</dbReference>
<organism evidence="7 8">
    <name type="scientific">Patella caerulea</name>
    <name type="common">Rayed Mediterranean limpet</name>
    <dbReference type="NCBI Taxonomy" id="87958"/>
    <lineage>
        <taxon>Eukaryota</taxon>
        <taxon>Metazoa</taxon>
        <taxon>Spiralia</taxon>
        <taxon>Lophotrochozoa</taxon>
        <taxon>Mollusca</taxon>
        <taxon>Gastropoda</taxon>
        <taxon>Patellogastropoda</taxon>
        <taxon>Patelloidea</taxon>
        <taxon>Patellidae</taxon>
        <taxon>Patella</taxon>
    </lineage>
</organism>
<evidence type="ECO:0000256" key="5">
    <source>
        <dbReference type="SAM" id="SignalP"/>
    </source>
</evidence>
<keyword evidence="8" id="KW-1185">Reference proteome</keyword>
<gene>
    <name evidence="7" type="ORF">SNE40_005147</name>
</gene>
<feature type="domain" description="WxxW" evidence="6">
    <location>
        <begin position="433"/>
        <end position="516"/>
    </location>
</feature>
<reference evidence="7 8" key="1">
    <citation type="submission" date="2024-01" db="EMBL/GenBank/DDBJ databases">
        <title>The genome of the rayed Mediterranean limpet Patella caerulea (Linnaeus, 1758).</title>
        <authorList>
            <person name="Anh-Thu Weber A."/>
            <person name="Halstead-Nussloch G."/>
        </authorList>
    </citation>
    <scope>NUCLEOTIDE SEQUENCE [LARGE SCALE GENOMIC DNA]</scope>
    <source>
        <strain evidence="7">AATW-2023a</strain>
        <tissue evidence="7">Whole specimen</tissue>
    </source>
</reference>
<evidence type="ECO:0000256" key="2">
    <source>
        <dbReference type="ARBA" id="ARBA00022525"/>
    </source>
</evidence>
<keyword evidence="4" id="KW-0325">Glycoprotein</keyword>
<comment type="subcellular location">
    <subcellularLocation>
        <location evidence="1">Secreted</location>
    </subcellularLocation>
</comment>
<dbReference type="Proteomes" id="UP001347796">
    <property type="component" value="Unassembled WGS sequence"/>
</dbReference>